<dbReference type="Proteomes" id="UP000502065">
    <property type="component" value="Chromosome"/>
</dbReference>
<proteinExistence type="predicted"/>
<dbReference type="KEGG" id="aaqi:AAQM_0024"/>
<keyword evidence="1" id="KW-1133">Transmembrane helix</keyword>
<dbReference type="AlphaFoldDB" id="A0AAE7E0U1"/>
<dbReference type="RefSeq" id="WP_129095469.1">
    <property type="nucleotide sequence ID" value="NZ_CBCSAE010000003.1"/>
</dbReference>
<feature type="transmembrane region" description="Helical" evidence="1">
    <location>
        <begin position="6"/>
        <end position="27"/>
    </location>
</feature>
<keyword evidence="1" id="KW-0472">Membrane</keyword>
<protein>
    <submittedName>
        <fullName evidence="2">Uncharacterized protein</fullName>
    </submittedName>
</protein>
<evidence type="ECO:0000313" key="2">
    <source>
        <dbReference type="EMBL" id="QKE24806.1"/>
    </source>
</evidence>
<dbReference type="EMBL" id="CP030944">
    <property type="protein sequence ID" value="QKE24806.1"/>
    <property type="molecule type" value="Genomic_DNA"/>
</dbReference>
<sequence length="161" mass="18110">MFEVASQIVINLLIACFIGFLAGYIVAKSRSSKIKAISNEKSENFIDDPKVRTSINPIFKKGFSVDNKPLVLSFPKSTGKDNLKKIKGINSRIEAELNNLGIYHFEQIAKWSNKNCDWIEAFLDIPGSIKNNQWLDQAKILQTGNETIYSQKVVDGEIEVD</sequence>
<reference evidence="2 3" key="1">
    <citation type="submission" date="2018-07" db="EMBL/GenBank/DDBJ databases">
        <title>Identification of phenol metabolism pathways in Arcobacter.</title>
        <authorList>
            <person name="Miller W.G."/>
            <person name="Yee E."/>
            <person name="Bono J.L."/>
        </authorList>
    </citation>
    <scope>NUCLEOTIDE SEQUENCE [LARGE SCALE GENOMIC DNA]</scope>
    <source>
        <strain evidence="2 3">W63</strain>
    </source>
</reference>
<gene>
    <name evidence="2" type="ORF">AAQM_0024</name>
</gene>
<keyword evidence="1" id="KW-0812">Transmembrane</keyword>
<organism evidence="2 3">
    <name type="scientific">Arcobacter aquimarinus</name>
    <dbReference type="NCBI Taxonomy" id="1315211"/>
    <lineage>
        <taxon>Bacteria</taxon>
        <taxon>Pseudomonadati</taxon>
        <taxon>Campylobacterota</taxon>
        <taxon>Epsilonproteobacteria</taxon>
        <taxon>Campylobacterales</taxon>
        <taxon>Arcobacteraceae</taxon>
        <taxon>Arcobacter</taxon>
    </lineage>
</organism>
<evidence type="ECO:0000256" key="1">
    <source>
        <dbReference type="SAM" id="Phobius"/>
    </source>
</evidence>
<evidence type="ECO:0000313" key="3">
    <source>
        <dbReference type="Proteomes" id="UP000502065"/>
    </source>
</evidence>
<accession>A0AAE7E0U1</accession>
<keyword evidence="3" id="KW-1185">Reference proteome</keyword>
<name>A0AAE7E0U1_9BACT</name>